<dbReference type="GO" id="GO:0003824">
    <property type="term" value="F:catalytic activity"/>
    <property type="evidence" value="ECO:0007669"/>
    <property type="project" value="InterPro"/>
</dbReference>
<dbReference type="Pfam" id="PF02567">
    <property type="entry name" value="PhzC-PhzF"/>
    <property type="match status" value="1"/>
</dbReference>
<dbReference type="AlphaFoldDB" id="A0A2V4W0B8"/>
<protein>
    <submittedName>
        <fullName evidence="1">PhzF family phenazine biosynthesis protein</fullName>
    </submittedName>
</protein>
<dbReference type="InterPro" id="IPR003719">
    <property type="entry name" value="Phenazine_PhzF-like"/>
</dbReference>
<gene>
    <name evidence="1" type="ORF">DFQ00_11199</name>
    <name evidence="2" type="ORF">HUB98_24745</name>
</gene>
<evidence type="ECO:0000313" key="4">
    <source>
        <dbReference type="Proteomes" id="UP000509327"/>
    </source>
</evidence>
<organism evidence="1 3">
    <name type="scientific">Paenibacillus barcinonensis</name>
    <dbReference type="NCBI Taxonomy" id="198119"/>
    <lineage>
        <taxon>Bacteria</taxon>
        <taxon>Bacillati</taxon>
        <taxon>Bacillota</taxon>
        <taxon>Bacilli</taxon>
        <taxon>Bacillales</taxon>
        <taxon>Paenibacillaceae</taxon>
        <taxon>Paenibacillus</taxon>
    </lineage>
</organism>
<dbReference type="EMBL" id="CP054614">
    <property type="protein sequence ID" value="QKS59095.1"/>
    <property type="molecule type" value="Genomic_DNA"/>
</dbReference>
<dbReference type="Proteomes" id="UP000247790">
    <property type="component" value="Unassembled WGS sequence"/>
</dbReference>
<evidence type="ECO:0000313" key="1">
    <source>
        <dbReference type="EMBL" id="PYE47800.1"/>
    </source>
</evidence>
<dbReference type="Proteomes" id="UP000509327">
    <property type="component" value="Chromosome"/>
</dbReference>
<proteinExistence type="predicted"/>
<keyword evidence="4" id="KW-1185">Reference proteome</keyword>
<reference evidence="1 3" key="1">
    <citation type="submission" date="2018-06" db="EMBL/GenBank/DDBJ databases">
        <title>Genomic Encyclopedia of Type Strains, Phase III (KMG-III): the genomes of soil and plant-associated and newly described type strains.</title>
        <authorList>
            <person name="Whitman W."/>
        </authorList>
    </citation>
    <scope>NUCLEOTIDE SEQUENCE [LARGE SCALE GENOMIC DNA]</scope>
    <source>
        <strain evidence="1 3">CECT 7022</strain>
    </source>
</reference>
<evidence type="ECO:0000313" key="3">
    <source>
        <dbReference type="Proteomes" id="UP000247790"/>
    </source>
</evidence>
<reference evidence="2 4" key="2">
    <citation type="submission" date="2020-06" db="EMBL/GenBank/DDBJ databases">
        <title>Complete genome of Paenibacillus barcinonensis KACC11450.</title>
        <authorList>
            <person name="Kim M."/>
            <person name="Park Y.-J."/>
            <person name="Shin J.-H."/>
        </authorList>
    </citation>
    <scope>NUCLEOTIDE SEQUENCE [LARGE SCALE GENOMIC DNA]</scope>
    <source>
        <strain evidence="2 4">KACC11450</strain>
    </source>
</reference>
<name>A0A2V4W0B8_PAEBA</name>
<dbReference type="EMBL" id="QJSW01000011">
    <property type="protein sequence ID" value="PYE47800.1"/>
    <property type="molecule type" value="Genomic_DNA"/>
</dbReference>
<dbReference type="OrthoDB" id="9788221at2"/>
<accession>A0A2V4W0B8</accession>
<sequence>MRTIQIYHYDAFSSIPGKGNPVGVVLEADHLSEASMQQIAHTSTCPNRLISYGI</sequence>
<dbReference type="RefSeq" id="WP_110897720.1">
    <property type="nucleotide sequence ID" value="NZ_CP054614.1"/>
</dbReference>
<evidence type="ECO:0000313" key="2">
    <source>
        <dbReference type="EMBL" id="QKS59095.1"/>
    </source>
</evidence>
<dbReference type="Gene3D" id="3.10.310.10">
    <property type="entry name" value="Diaminopimelate Epimerase, Chain A, domain 1"/>
    <property type="match status" value="1"/>
</dbReference>
<dbReference type="SUPFAM" id="SSF54506">
    <property type="entry name" value="Diaminopimelate epimerase-like"/>
    <property type="match status" value="1"/>
</dbReference>